<protein>
    <submittedName>
        <fullName evidence="1">Uncharacterized protein</fullName>
    </submittedName>
</protein>
<name>A0AC61S0K7_9FIRM</name>
<gene>
    <name evidence="1" type="ORF">E5329_05530</name>
</gene>
<proteinExistence type="predicted"/>
<organism evidence="1 2">
    <name type="scientific">Petralouisia muris</name>
    <dbReference type="NCBI Taxonomy" id="3032872"/>
    <lineage>
        <taxon>Bacteria</taxon>
        <taxon>Bacillati</taxon>
        <taxon>Bacillota</taxon>
        <taxon>Clostridia</taxon>
        <taxon>Lachnospirales</taxon>
        <taxon>Lachnospiraceae</taxon>
        <taxon>Petralouisia</taxon>
    </lineage>
</organism>
<reference evidence="1" key="1">
    <citation type="submission" date="2019-04" db="EMBL/GenBank/DDBJ databases">
        <title>Microbes associate with the intestines of laboratory mice.</title>
        <authorList>
            <person name="Navarre W."/>
            <person name="Wong E."/>
            <person name="Huang K."/>
            <person name="Tropini C."/>
            <person name="Ng K."/>
            <person name="Yu B."/>
        </authorList>
    </citation>
    <scope>NUCLEOTIDE SEQUENCE</scope>
    <source>
        <strain evidence="1">NM01_1-7b</strain>
    </source>
</reference>
<sequence>MKKIHSNELPYGDNVVIGDNSSGKTLLLKLFIEMVRNDQAVYFIDAVNRGFDVKEETYGYTNAKEKII</sequence>
<comment type="caution">
    <text evidence="1">The sequence shown here is derived from an EMBL/GenBank/DDBJ whole genome shotgun (WGS) entry which is preliminary data.</text>
</comment>
<evidence type="ECO:0000313" key="2">
    <source>
        <dbReference type="Proteomes" id="UP000304953"/>
    </source>
</evidence>
<keyword evidence="2" id="KW-1185">Reference proteome</keyword>
<accession>A0AC61S0K7</accession>
<dbReference type="EMBL" id="SRYA01000008">
    <property type="protein sequence ID" value="TGY97370.1"/>
    <property type="molecule type" value="Genomic_DNA"/>
</dbReference>
<dbReference type="Proteomes" id="UP000304953">
    <property type="component" value="Unassembled WGS sequence"/>
</dbReference>
<evidence type="ECO:0000313" key="1">
    <source>
        <dbReference type="EMBL" id="TGY97370.1"/>
    </source>
</evidence>